<dbReference type="SMART" id="SM00387">
    <property type="entry name" value="HATPase_c"/>
    <property type="match status" value="1"/>
</dbReference>
<dbReference type="PROSITE" id="PS50109">
    <property type="entry name" value="HIS_KIN"/>
    <property type="match status" value="1"/>
</dbReference>
<evidence type="ECO:0000256" key="9">
    <source>
        <dbReference type="ARBA" id="ARBA00022777"/>
    </source>
</evidence>
<keyword evidence="9 17" id="KW-0418">Kinase</keyword>
<keyword evidence="11 14" id="KW-1133">Transmembrane helix</keyword>
<dbReference type="PROSITE" id="PS50885">
    <property type="entry name" value="HAMP"/>
    <property type="match status" value="1"/>
</dbReference>
<dbReference type="SUPFAM" id="SSF47384">
    <property type="entry name" value="Homodimeric domain of signal transducing histidine kinase"/>
    <property type="match status" value="1"/>
</dbReference>
<dbReference type="Gene3D" id="3.30.565.10">
    <property type="entry name" value="Histidine kinase-like ATPase, C-terminal domain"/>
    <property type="match status" value="1"/>
</dbReference>
<evidence type="ECO:0000256" key="8">
    <source>
        <dbReference type="ARBA" id="ARBA00022741"/>
    </source>
</evidence>
<accession>A0ABS2NBG5</accession>
<dbReference type="SUPFAM" id="SSF55874">
    <property type="entry name" value="ATPase domain of HSP90 chaperone/DNA topoisomerase II/histidine kinase"/>
    <property type="match status" value="1"/>
</dbReference>
<comment type="caution">
    <text evidence="17">The sequence shown here is derived from an EMBL/GenBank/DDBJ whole genome shotgun (WGS) entry which is preliminary data.</text>
</comment>
<evidence type="ECO:0000256" key="1">
    <source>
        <dbReference type="ARBA" id="ARBA00000085"/>
    </source>
</evidence>
<evidence type="ECO:0000256" key="5">
    <source>
        <dbReference type="ARBA" id="ARBA00022553"/>
    </source>
</evidence>
<dbReference type="GO" id="GO:0016301">
    <property type="term" value="F:kinase activity"/>
    <property type="evidence" value="ECO:0007669"/>
    <property type="project" value="UniProtKB-KW"/>
</dbReference>
<dbReference type="SMART" id="SM00388">
    <property type="entry name" value="HisKA"/>
    <property type="match status" value="1"/>
</dbReference>
<keyword evidence="6" id="KW-0808">Transferase</keyword>
<keyword evidence="5" id="KW-0597">Phosphoprotein</keyword>
<protein>
    <recommendedName>
        <fullName evidence="3">histidine kinase</fullName>
        <ecNumber evidence="3">2.7.13.3</ecNumber>
    </recommendedName>
</protein>
<evidence type="ECO:0000259" key="16">
    <source>
        <dbReference type="PROSITE" id="PS50885"/>
    </source>
</evidence>
<name>A0ABS2NBG5_9BACI</name>
<gene>
    <name evidence="17" type="ORF">JOC86_001728</name>
</gene>
<evidence type="ECO:0000256" key="11">
    <source>
        <dbReference type="ARBA" id="ARBA00022989"/>
    </source>
</evidence>
<evidence type="ECO:0000256" key="7">
    <source>
        <dbReference type="ARBA" id="ARBA00022692"/>
    </source>
</evidence>
<dbReference type="Gene3D" id="6.10.340.10">
    <property type="match status" value="1"/>
</dbReference>
<keyword evidence="12" id="KW-0902">Two-component regulatory system</keyword>
<evidence type="ECO:0000256" key="6">
    <source>
        <dbReference type="ARBA" id="ARBA00022679"/>
    </source>
</evidence>
<comment type="catalytic activity">
    <reaction evidence="1">
        <text>ATP + protein L-histidine = ADP + protein N-phospho-L-histidine.</text>
        <dbReference type="EC" id="2.7.13.3"/>
    </reaction>
</comment>
<evidence type="ECO:0000313" key="17">
    <source>
        <dbReference type="EMBL" id="MBM7585186.1"/>
    </source>
</evidence>
<dbReference type="InterPro" id="IPR050398">
    <property type="entry name" value="HssS/ArlS-like"/>
</dbReference>
<dbReference type="InterPro" id="IPR005467">
    <property type="entry name" value="His_kinase_dom"/>
</dbReference>
<keyword evidence="7 14" id="KW-0812">Transmembrane</keyword>
<comment type="subcellular location">
    <subcellularLocation>
        <location evidence="2">Cell membrane</location>
        <topology evidence="2">Multi-pass membrane protein</topology>
    </subcellularLocation>
</comment>
<evidence type="ECO:0000256" key="3">
    <source>
        <dbReference type="ARBA" id="ARBA00012438"/>
    </source>
</evidence>
<dbReference type="EMBL" id="JAFBDZ010000002">
    <property type="protein sequence ID" value="MBM7585186.1"/>
    <property type="molecule type" value="Genomic_DNA"/>
</dbReference>
<dbReference type="InterPro" id="IPR036890">
    <property type="entry name" value="HATPase_C_sf"/>
</dbReference>
<dbReference type="InterPro" id="IPR003594">
    <property type="entry name" value="HATPase_dom"/>
</dbReference>
<dbReference type="EC" id="2.7.13.3" evidence="3"/>
<proteinExistence type="predicted"/>
<dbReference type="PANTHER" id="PTHR45528:SF9">
    <property type="entry name" value="SENSOR HISTIDINE KINASE YBDK"/>
    <property type="match status" value="1"/>
</dbReference>
<evidence type="ECO:0000313" key="18">
    <source>
        <dbReference type="Proteomes" id="UP001646157"/>
    </source>
</evidence>
<dbReference type="Pfam" id="PF00512">
    <property type="entry name" value="HisKA"/>
    <property type="match status" value="1"/>
</dbReference>
<feature type="transmembrane region" description="Helical" evidence="14">
    <location>
        <begin position="165"/>
        <end position="188"/>
    </location>
</feature>
<feature type="transmembrane region" description="Helical" evidence="14">
    <location>
        <begin position="12"/>
        <end position="35"/>
    </location>
</feature>
<evidence type="ECO:0000256" key="2">
    <source>
        <dbReference type="ARBA" id="ARBA00004651"/>
    </source>
</evidence>
<reference evidence="17 18" key="1">
    <citation type="submission" date="2021-01" db="EMBL/GenBank/DDBJ databases">
        <title>Genomic Encyclopedia of Type Strains, Phase IV (KMG-IV): sequencing the most valuable type-strain genomes for metagenomic binning, comparative biology and taxonomic classification.</title>
        <authorList>
            <person name="Goeker M."/>
        </authorList>
    </citation>
    <scope>NUCLEOTIDE SEQUENCE [LARGE SCALE GENOMIC DNA]</scope>
    <source>
        <strain evidence="17 18">DSM 24834</strain>
    </source>
</reference>
<keyword evidence="13 14" id="KW-0472">Membrane</keyword>
<feature type="domain" description="Histidine kinase" evidence="15">
    <location>
        <begin position="256"/>
        <end position="452"/>
    </location>
</feature>
<keyword evidence="18" id="KW-1185">Reference proteome</keyword>
<dbReference type="InterPro" id="IPR003660">
    <property type="entry name" value="HAMP_dom"/>
</dbReference>
<dbReference type="InterPro" id="IPR036097">
    <property type="entry name" value="HisK_dim/P_sf"/>
</dbReference>
<keyword evidence="10" id="KW-0067">ATP-binding</keyword>
<dbReference type="Proteomes" id="UP001646157">
    <property type="component" value="Unassembled WGS sequence"/>
</dbReference>
<evidence type="ECO:0000256" key="4">
    <source>
        <dbReference type="ARBA" id="ARBA00022475"/>
    </source>
</evidence>
<dbReference type="InterPro" id="IPR003661">
    <property type="entry name" value="HisK_dim/P_dom"/>
</dbReference>
<evidence type="ECO:0000259" key="15">
    <source>
        <dbReference type="PROSITE" id="PS50109"/>
    </source>
</evidence>
<dbReference type="CDD" id="cd06225">
    <property type="entry name" value="HAMP"/>
    <property type="match status" value="1"/>
</dbReference>
<dbReference type="Pfam" id="PF02518">
    <property type="entry name" value="HATPase_c"/>
    <property type="match status" value="1"/>
</dbReference>
<evidence type="ECO:0000256" key="13">
    <source>
        <dbReference type="ARBA" id="ARBA00023136"/>
    </source>
</evidence>
<dbReference type="Pfam" id="PF00672">
    <property type="entry name" value="HAMP"/>
    <property type="match status" value="1"/>
</dbReference>
<dbReference type="SUPFAM" id="SSF158472">
    <property type="entry name" value="HAMP domain-like"/>
    <property type="match status" value="1"/>
</dbReference>
<sequence>MKFFQSLLSKYILIILIGIVLLPFAFPIISLLFYIPFPFLENLNEKEAINGEVIERDWHEAAKDLDGANRKQIIEKLETFQKEYKESEVFWVNREGVLTYQSQKNLNIPKQWDADYTVRFMKDRVEGDPFTVVAFIGKQQNQGFMVFQISRDILEPPIQKLRDNYGYIFIIGLLVILASFMFVSLLFFRSIRKRLIHLQNAMMIRDESNIPYPVKVKKKDEISQLEGSFNQMIDELKSSRQRELEEEQLRRQLIANLSHDLRTPITAIKAHAYSLTTEPISEKGKDSLKLIDHKISYLDRLIENLMSYTLLVAGKYLYKPNEIEIHRVIKTSIASWYPVFEKEGFGIHVELLDEQVHWYLDAHWFERVLDNLFQNVLRHARSGKFLSIRSFRKDEELRIVIEDKGPGLKHTSEDKGAGIGLAIVALMVKEMGLKWEVSSTEEGTKIELYKIK</sequence>
<organism evidence="17 18">
    <name type="scientific">Rossellomorea pakistanensis</name>
    <dbReference type="NCBI Taxonomy" id="992288"/>
    <lineage>
        <taxon>Bacteria</taxon>
        <taxon>Bacillati</taxon>
        <taxon>Bacillota</taxon>
        <taxon>Bacilli</taxon>
        <taxon>Bacillales</taxon>
        <taxon>Bacillaceae</taxon>
        <taxon>Rossellomorea</taxon>
    </lineage>
</organism>
<evidence type="ECO:0000256" key="14">
    <source>
        <dbReference type="SAM" id="Phobius"/>
    </source>
</evidence>
<feature type="domain" description="HAMP" evidence="16">
    <location>
        <begin position="189"/>
        <end position="241"/>
    </location>
</feature>
<keyword evidence="4" id="KW-1003">Cell membrane</keyword>
<dbReference type="CDD" id="cd00082">
    <property type="entry name" value="HisKA"/>
    <property type="match status" value="1"/>
</dbReference>
<dbReference type="Gene3D" id="1.10.287.130">
    <property type="match status" value="1"/>
</dbReference>
<dbReference type="SMART" id="SM00304">
    <property type="entry name" value="HAMP"/>
    <property type="match status" value="1"/>
</dbReference>
<dbReference type="RefSeq" id="WP_205170595.1">
    <property type="nucleotide sequence ID" value="NZ_JAFBDZ010000002.1"/>
</dbReference>
<evidence type="ECO:0000256" key="12">
    <source>
        <dbReference type="ARBA" id="ARBA00023012"/>
    </source>
</evidence>
<keyword evidence="8" id="KW-0547">Nucleotide-binding</keyword>
<dbReference type="PANTHER" id="PTHR45528">
    <property type="entry name" value="SENSOR HISTIDINE KINASE CPXA"/>
    <property type="match status" value="1"/>
</dbReference>
<evidence type="ECO:0000256" key="10">
    <source>
        <dbReference type="ARBA" id="ARBA00022840"/>
    </source>
</evidence>